<gene>
    <name evidence="2" type="ORF">ACFPQ6_00365</name>
</gene>
<dbReference type="GO" id="GO:0016787">
    <property type="term" value="F:hydrolase activity"/>
    <property type="evidence" value="ECO:0007669"/>
    <property type="project" value="UniProtKB-KW"/>
</dbReference>
<accession>A0ABW1DHB9</accession>
<dbReference type="InterPro" id="IPR024535">
    <property type="entry name" value="RHGA/B-epi-like_pectate_lyase"/>
</dbReference>
<dbReference type="RefSeq" id="WP_380045082.1">
    <property type="nucleotide sequence ID" value="NZ_JBHSOH010000001.1"/>
</dbReference>
<dbReference type="Gene3D" id="2.160.20.10">
    <property type="entry name" value="Single-stranded right-handed beta-helix, Pectin lyase-like"/>
    <property type="match status" value="1"/>
</dbReference>
<dbReference type="InterPro" id="IPR012334">
    <property type="entry name" value="Pectin_lyas_fold"/>
</dbReference>
<dbReference type="SMART" id="SM00710">
    <property type="entry name" value="PbH1"/>
    <property type="match status" value="7"/>
</dbReference>
<dbReference type="Proteomes" id="UP001595979">
    <property type="component" value="Unassembled WGS sequence"/>
</dbReference>
<protein>
    <submittedName>
        <fullName evidence="2">Glycosyl hydrolase family 28-related protein</fullName>
    </submittedName>
</protein>
<evidence type="ECO:0000313" key="3">
    <source>
        <dbReference type="Proteomes" id="UP001595979"/>
    </source>
</evidence>
<sequence length="755" mass="79229">MVNIPDLIAVQREADAAAVREPVAVADEAALAGRPAGQYSLSTTSELVAWNGAAITSRGPAPASASALAGVRATVGNLGTAALATRAQADGPQLADGSRWLWQAEGAADGGVIVAAQGGGVWRREATDSYNVRWFGAVGDGLADDAAAVRRTVVAAEAAGVAVYLPAGTYRFKSAVDPLNCTIYGAGMARTHIVLDTPGYGAFQVVGPQRQSVTIRDLHIEGTLSRYPGMGNDDGRDTPISLYFYQSIEIDRVRVSHAKQISIRAQRSIQARVTNCIVEYGARDGIMMSSTQIIVATGNIIRHVDDDAISAHSEIWEAKDDGFPKVRRSILIANNLIEDAKGVRALGPVATSVLNNVIVRPKEHGISVGHTMPAGAVEGQNDPIGVIVAGNIVLDVMSGQMIGGANSAAECRGISVGAVSLQAETGKDAAPGQYSKTAQAFVRPEDYWYANGNTLPRAGGRFFQIVGNVVAQTLPDVARYSDWGYGRAWTCAGELDPNCAGHIGGYDAQGIYLEGPLADVRIDGNTVYGMTVGINLSAVESAARLHVLSNILTRFTQAGLALQGGTLAQRPAVPVVVTGNTFDGDPLVVADGRTGDGRWAETVGPAALAVGGVWEYAVEGNRFRNVRAVISDRAHADGHGTWGRNTLICQPRDDDSQSRGIRYLYGVTQAHLVAENGNPQDVSGFGKLLGTSGSGESSTRPGTGYYLKGQFVRNSNPTVQTDSAGNRFLTLGWVRQTTEGTHGAADWAEARAAVT</sequence>
<name>A0ABW1DHB9_9DEIO</name>
<keyword evidence="3" id="KW-1185">Reference proteome</keyword>
<organism evidence="2 3">
    <name type="scientific">Deinococcus petrolearius</name>
    <dbReference type="NCBI Taxonomy" id="1751295"/>
    <lineage>
        <taxon>Bacteria</taxon>
        <taxon>Thermotogati</taxon>
        <taxon>Deinococcota</taxon>
        <taxon>Deinococci</taxon>
        <taxon>Deinococcales</taxon>
        <taxon>Deinococcaceae</taxon>
        <taxon>Deinococcus</taxon>
    </lineage>
</organism>
<reference evidence="3" key="1">
    <citation type="journal article" date="2019" name="Int. J. Syst. Evol. Microbiol.">
        <title>The Global Catalogue of Microorganisms (GCM) 10K type strain sequencing project: providing services to taxonomists for standard genome sequencing and annotation.</title>
        <authorList>
            <consortium name="The Broad Institute Genomics Platform"/>
            <consortium name="The Broad Institute Genome Sequencing Center for Infectious Disease"/>
            <person name="Wu L."/>
            <person name="Ma J."/>
        </authorList>
    </citation>
    <scope>NUCLEOTIDE SEQUENCE [LARGE SCALE GENOMIC DNA]</scope>
    <source>
        <strain evidence="3">CGMCC 1.15053</strain>
    </source>
</reference>
<dbReference type="SUPFAM" id="SSF51126">
    <property type="entry name" value="Pectin lyase-like"/>
    <property type="match status" value="1"/>
</dbReference>
<dbReference type="InterPro" id="IPR006626">
    <property type="entry name" value="PbH1"/>
</dbReference>
<evidence type="ECO:0000259" key="1">
    <source>
        <dbReference type="Pfam" id="PF12708"/>
    </source>
</evidence>
<dbReference type="Pfam" id="PF12708">
    <property type="entry name" value="Pect-lyase_RHGA_epim"/>
    <property type="match status" value="1"/>
</dbReference>
<proteinExistence type="predicted"/>
<dbReference type="InterPro" id="IPR011050">
    <property type="entry name" value="Pectin_lyase_fold/virulence"/>
</dbReference>
<feature type="domain" description="Rhamnogalacturonase A/B/Epimerase-like pectate lyase" evidence="1">
    <location>
        <begin position="130"/>
        <end position="211"/>
    </location>
</feature>
<dbReference type="EMBL" id="JBHSOH010000001">
    <property type="protein sequence ID" value="MFC5846749.1"/>
    <property type="molecule type" value="Genomic_DNA"/>
</dbReference>
<comment type="caution">
    <text evidence="2">The sequence shown here is derived from an EMBL/GenBank/DDBJ whole genome shotgun (WGS) entry which is preliminary data.</text>
</comment>
<evidence type="ECO:0000313" key="2">
    <source>
        <dbReference type="EMBL" id="MFC5846749.1"/>
    </source>
</evidence>
<keyword evidence="2" id="KW-0378">Hydrolase</keyword>